<dbReference type="InterPro" id="IPR005269">
    <property type="entry name" value="LOG"/>
</dbReference>
<dbReference type="GO" id="GO:0009691">
    <property type="term" value="P:cytokinin biosynthetic process"/>
    <property type="evidence" value="ECO:0007669"/>
    <property type="project" value="UniProtKB-UniRule"/>
</dbReference>
<name>A0A3S9VPV3_9BACT</name>
<keyword evidence="5" id="KW-1185">Reference proteome</keyword>
<organism evidence="4 5">
    <name type="scientific">Butyricimonas faecalis</name>
    <dbReference type="NCBI Taxonomy" id="2093856"/>
    <lineage>
        <taxon>Bacteria</taxon>
        <taxon>Pseudomonadati</taxon>
        <taxon>Bacteroidota</taxon>
        <taxon>Bacteroidia</taxon>
        <taxon>Bacteroidales</taxon>
        <taxon>Odoribacteraceae</taxon>
        <taxon>Butyricimonas</taxon>
    </lineage>
</organism>
<dbReference type="AlphaFoldDB" id="A0A3S9VPV3"/>
<dbReference type="PANTHER" id="PTHR31223">
    <property type="entry name" value="LOG FAMILY PROTEIN YJL055W"/>
    <property type="match status" value="1"/>
</dbReference>
<comment type="catalytic activity">
    <reaction evidence="1">
        <text>AMP + H2O = D-ribose 5-phosphate + adenine</text>
        <dbReference type="Rhea" id="RHEA:20129"/>
        <dbReference type="ChEBI" id="CHEBI:15377"/>
        <dbReference type="ChEBI" id="CHEBI:16708"/>
        <dbReference type="ChEBI" id="CHEBI:78346"/>
        <dbReference type="ChEBI" id="CHEBI:456215"/>
        <dbReference type="EC" id="3.2.2.4"/>
    </reaction>
</comment>
<dbReference type="Pfam" id="PF03641">
    <property type="entry name" value="Lysine_decarbox"/>
    <property type="match status" value="1"/>
</dbReference>
<accession>A0A3S9VPV3</accession>
<dbReference type="NCBIfam" id="TIGR00730">
    <property type="entry name" value="Rossman fold protein, TIGR00730 family"/>
    <property type="match status" value="1"/>
</dbReference>
<evidence type="ECO:0000256" key="2">
    <source>
        <dbReference type="ARBA" id="ARBA00006763"/>
    </source>
</evidence>
<dbReference type="GO" id="GO:0008714">
    <property type="term" value="F:AMP nucleosidase activity"/>
    <property type="evidence" value="ECO:0007669"/>
    <property type="project" value="UniProtKB-EC"/>
</dbReference>
<dbReference type="EMBL" id="CP032819">
    <property type="protein sequence ID" value="AZS28554.1"/>
    <property type="molecule type" value="Genomic_DNA"/>
</dbReference>
<dbReference type="Proteomes" id="UP000270673">
    <property type="component" value="Chromosome"/>
</dbReference>
<evidence type="ECO:0000313" key="5">
    <source>
        <dbReference type="Proteomes" id="UP000270673"/>
    </source>
</evidence>
<dbReference type="KEGG" id="buy:D8S85_02620"/>
<dbReference type="EC" id="3.2.2.n1" evidence="3"/>
<evidence type="ECO:0000313" key="4">
    <source>
        <dbReference type="EMBL" id="AZS28554.1"/>
    </source>
</evidence>
<evidence type="ECO:0000256" key="3">
    <source>
        <dbReference type="RuleBase" id="RU363015"/>
    </source>
</evidence>
<dbReference type="Gene3D" id="3.40.50.450">
    <property type="match status" value="1"/>
</dbReference>
<dbReference type="PANTHER" id="PTHR31223:SF70">
    <property type="entry name" value="LOG FAMILY PROTEIN YJL055W"/>
    <property type="match status" value="1"/>
</dbReference>
<dbReference type="RefSeq" id="WP_106624671.1">
    <property type="nucleotide sequence ID" value="NZ_CP032819.1"/>
</dbReference>
<dbReference type="InterPro" id="IPR031100">
    <property type="entry name" value="LOG_fam"/>
</dbReference>
<evidence type="ECO:0000256" key="1">
    <source>
        <dbReference type="ARBA" id="ARBA00000274"/>
    </source>
</evidence>
<sequence length="187" mass="20825">MKICVFCASSESVDDVYFEAAADLGKEIVMQGWELLYGGTNCGLMREVSDAVKNSGGKVTGIIPQCIVDRGVSAEGISELIVTSDMKERKSMMREKADAFIALPGGWGTLEEITEVITLKQLGIHNKPVIFLNTNDFYEYFFLFISNIRKEGFVSEAYDGLYTVVNTVEEAVAYIKNYRAKDFSSKY</sequence>
<keyword evidence="3" id="KW-0378">Hydrolase</keyword>
<dbReference type="GO" id="GO:0005829">
    <property type="term" value="C:cytosol"/>
    <property type="evidence" value="ECO:0007669"/>
    <property type="project" value="TreeGrafter"/>
</dbReference>
<comment type="similarity">
    <text evidence="2 3">Belongs to the LOG family.</text>
</comment>
<keyword evidence="3" id="KW-0203">Cytokinin biosynthesis</keyword>
<dbReference type="OrthoDB" id="9801098at2"/>
<dbReference type="SUPFAM" id="SSF102405">
    <property type="entry name" value="MCP/YpsA-like"/>
    <property type="match status" value="1"/>
</dbReference>
<proteinExistence type="inferred from homology"/>
<protein>
    <recommendedName>
        <fullName evidence="3">Cytokinin riboside 5'-monophosphate phosphoribohydrolase</fullName>
        <ecNumber evidence="3">3.2.2.n1</ecNumber>
    </recommendedName>
</protein>
<reference evidence="4 5" key="1">
    <citation type="submission" date="2018-10" db="EMBL/GenBank/DDBJ databases">
        <title>Butyricimonas faecalis sp. nov., isolated from human faeces and emended description of the genus Butyricimonas.</title>
        <authorList>
            <person name="Le Roy T."/>
            <person name="Van der Smissen P."/>
            <person name="Paquot A."/>
            <person name="Delzenne N."/>
            <person name="Muccioli G."/>
            <person name="Collet J.-F."/>
            <person name="Cani P.D."/>
        </authorList>
    </citation>
    <scope>NUCLEOTIDE SEQUENCE [LARGE SCALE GENOMIC DNA]</scope>
    <source>
        <strain evidence="4 5">H184</strain>
    </source>
</reference>
<gene>
    <name evidence="4" type="ORF">D8S85_02620</name>
</gene>